<dbReference type="Proteomes" id="UP000248714">
    <property type="component" value="Unassembled WGS sequence"/>
</dbReference>
<reference evidence="1 3" key="1">
    <citation type="submission" date="2018-05" db="EMBL/GenBank/DDBJ databases">
        <title>Genomic Encyclopedia of Type Strains, Phase IV (KMG-IV): sequencing the most valuable type-strain genomes for metagenomic binning, comparative biology and taxonomic classification.</title>
        <authorList>
            <person name="Goeker M."/>
        </authorList>
    </citation>
    <scope>NUCLEOTIDE SEQUENCE [LARGE SCALE GENOMIC DNA]</scope>
    <source>
        <strain evidence="2 4">DSM 45479</strain>
        <strain evidence="1 3">DSM 45480</strain>
    </source>
</reference>
<evidence type="ECO:0000313" key="3">
    <source>
        <dbReference type="Proteomes" id="UP000246005"/>
    </source>
</evidence>
<gene>
    <name evidence="2" type="ORF">C8D87_101455</name>
    <name evidence="1" type="ORF">C8D88_104299</name>
</gene>
<dbReference type="Proteomes" id="UP000246005">
    <property type="component" value="Unassembled WGS sequence"/>
</dbReference>
<evidence type="ECO:0000313" key="2">
    <source>
        <dbReference type="EMBL" id="RAS70155.1"/>
    </source>
</evidence>
<evidence type="ECO:0000313" key="1">
    <source>
        <dbReference type="EMBL" id="PWK87138.1"/>
    </source>
</evidence>
<organism evidence="1 3">
    <name type="scientific">Lentzea atacamensis</name>
    <dbReference type="NCBI Taxonomy" id="531938"/>
    <lineage>
        <taxon>Bacteria</taxon>
        <taxon>Bacillati</taxon>
        <taxon>Actinomycetota</taxon>
        <taxon>Actinomycetes</taxon>
        <taxon>Pseudonocardiales</taxon>
        <taxon>Pseudonocardiaceae</taxon>
        <taxon>Lentzea</taxon>
    </lineage>
</organism>
<dbReference type="EMBL" id="QGHB01000004">
    <property type="protein sequence ID" value="PWK87138.1"/>
    <property type="molecule type" value="Genomic_DNA"/>
</dbReference>
<evidence type="ECO:0000313" key="4">
    <source>
        <dbReference type="Proteomes" id="UP000248714"/>
    </source>
</evidence>
<comment type="caution">
    <text evidence="1">The sequence shown here is derived from an EMBL/GenBank/DDBJ whole genome shotgun (WGS) entry which is preliminary data.</text>
</comment>
<protein>
    <submittedName>
        <fullName evidence="1">Uncharacterized protein</fullName>
    </submittedName>
</protein>
<accession>A0A316I3Q9</accession>
<sequence>MNSPNMGSMGTTTLELTDEELVLLRHALRHYLSEFGHEEADILRKARALLGKLPEPVRK</sequence>
<keyword evidence="4" id="KW-1185">Reference proteome</keyword>
<dbReference type="AlphaFoldDB" id="A0A316I3Q9"/>
<name>A0A316I3Q9_9PSEU</name>
<dbReference type="EMBL" id="QLTT01000001">
    <property type="protein sequence ID" value="RAS70155.1"/>
    <property type="molecule type" value="Genomic_DNA"/>
</dbReference>
<proteinExistence type="predicted"/>